<dbReference type="NCBIfam" id="TIGR01379">
    <property type="entry name" value="thiL"/>
    <property type="match status" value="1"/>
</dbReference>
<reference evidence="5 6" key="1">
    <citation type="submission" date="2018-04" db="EMBL/GenBank/DDBJ databases">
        <title>Genomic Encyclopedia of Archaeal and Bacterial Type Strains, Phase II (KMG-II): from individual species to whole genera.</title>
        <authorList>
            <person name="Goeker M."/>
        </authorList>
    </citation>
    <scope>NUCLEOTIDE SEQUENCE [LARGE SCALE GENOMIC DNA]</scope>
    <source>
        <strain evidence="5 6">DSM 5822</strain>
    </source>
</reference>
<feature type="binding site" evidence="2">
    <location>
        <position position="215"/>
    </location>
    <ligand>
        <name>Mg(2+)</name>
        <dbReference type="ChEBI" id="CHEBI:18420"/>
        <label>5</label>
    </ligand>
</feature>
<feature type="binding site" evidence="2">
    <location>
        <position position="262"/>
    </location>
    <ligand>
        <name>substrate</name>
    </ligand>
</feature>
<dbReference type="Proteomes" id="UP000244223">
    <property type="component" value="Unassembled WGS sequence"/>
</dbReference>
<dbReference type="InterPro" id="IPR010918">
    <property type="entry name" value="PurM-like_C_dom"/>
</dbReference>
<dbReference type="HAMAP" id="MF_02128">
    <property type="entry name" value="TMP_kinase"/>
    <property type="match status" value="1"/>
</dbReference>
<feature type="binding site" evidence="2">
    <location>
        <position position="29"/>
    </location>
    <ligand>
        <name>Mg(2+)</name>
        <dbReference type="ChEBI" id="CHEBI:18420"/>
        <label>3</label>
    </ligand>
</feature>
<dbReference type="PANTHER" id="PTHR30270:SF0">
    <property type="entry name" value="THIAMINE-MONOPHOSPHATE KINASE"/>
    <property type="match status" value="1"/>
</dbReference>
<keyword evidence="2" id="KW-0479">Metal-binding</keyword>
<feature type="binding site" evidence="2">
    <location>
        <begin position="120"/>
        <end position="121"/>
    </location>
    <ligand>
        <name>ATP</name>
        <dbReference type="ChEBI" id="CHEBI:30616"/>
    </ligand>
</feature>
<dbReference type="InterPro" id="IPR036676">
    <property type="entry name" value="PurM-like_C_sf"/>
</dbReference>
<accession>A0A2T5IUH4</accession>
<dbReference type="EMBL" id="QAON01000018">
    <property type="protein sequence ID" value="PTQ87539.1"/>
    <property type="molecule type" value="Genomic_DNA"/>
</dbReference>
<dbReference type="InterPro" id="IPR006283">
    <property type="entry name" value="ThiL-like"/>
</dbReference>
<dbReference type="Pfam" id="PF00586">
    <property type="entry name" value="AIRS"/>
    <property type="match status" value="1"/>
</dbReference>
<feature type="binding site" evidence="2">
    <location>
        <position position="121"/>
    </location>
    <ligand>
        <name>Mg(2+)</name>
        <dbReference type="ChEBI" id="CHEBI:18420"/>
        <label>1</label>
    </ligand>
</feature>
<comment type="caution">
    <text evidence="2">Lacks conserved residue(s) required for the propagation of feature annotation.</text>
</comment>
<evidence type="ECO:0000259" key="3">
    <source>
        <dbReference type="Pfam" id="PF00586"/>
    </source>
</evidence>
<dbReference type="SUPFAM" id="SSF56042">
    <property type="entry name" value="PurM C-terminal domain-like"/>
    <property type="match status" value="1"/>
</dbReference>
<feature type="binding site" evidence="2">
    <location>
        <position position="46"/>
    </location>
    <ligand>
        <name>Mg(2+)</name>
        <dbReference type="ChEBI" id="CHEBI:18420"/>
        <label>1</label>
    </ligand>
</feature>
<comment type="miscellaneous">
    <text evidence="2">Reaction mechanism of ThiL seems to utilize a direct, inline transfer of the gamma-phosphate of ATP to TMP rather than a phosphorylated enzyme intermediate.</text>
</comment>
<keyword evidence="2" id="KW-0808">Transferase</keyword>
<dbReference type="GO" id="GO:0000287">
    <property type="term" value="F:magnesium ion binding"/>
    <property type="evidence" value="ECO:0007669"/>
    <property type="project" value="UniProtKB-UniRule"/>
</dbReference>
<feature type="binding site" evidence="2">
    <location>
        <position position="74"/>
    </location>
    <ligand>
        <name>Mg(2+)</name>
        <dbReference type="ChEBI" id="CHEBI:18420"/>
        <label>2</label>
    </ligand>
</feature>
<comment type="pathway">
    <text evidence="2">Cofactor biosynthesis; thiamine diphosphate biosynthesis; thiamine diphosphate from thiamine phosphate: step 1/1.</text>
</comment>
<name>A0A2T5IUH4_9GAMM</name>
<dbReference type="Pfam" id="PF02769">
    <property type="entry name" value="AIRS_C"/>
    <property type="match status" value="1"/>
</dbReference>
<dbReference type="OrthoDB" id="9802811at2"/>
<sequence>MPSEFELINRYFKRQTTTQQDVILGIGDDAALMAIPAGELLVATADTLVAGRHFPIDTPPHAIAYKALAVNLSDLAAMGATPRWFLLALTLEESDDTFLSSFAEGLFQLADAHQIALVGGDTTKGHLAMTITALGTVPLGQALCRQGAQVGDGIYVSGTVGDAGVGLATVLQQQNLGLTTAQQVFCRQRLDYPTPRLGLGQALRGLASACLDISDGLAQDLGHILKASQVGADIELSVLPLSSALQQLPPRQAWHYALTAGDDYELCFCLPDSHYATLMSQGWPITRIGTVSAHTGLRCWYQGQPYQMAYAGYQHF</sequence>
<dbReference type="RefSeq" id="WP_107866757.1">
    <property type="nucleotide sequence ID" value="NZ_QAON01000018.1"/>
</dbReference>
<dbReference type="AlphaFoldDB" id="A0A2T5IUH4"/>
<dbReference type="GO" id="GO:0005524">
    <property type="term" value="F:ATP binding"/>
    <property type="evidence" value="ECO:0007669"/>
    <property type="project" value="UniProtKB-UniRule"/>
</dbReference>
<organism evidence="5 6">
    <name type="scientific">Agitococcus lubricus</name>
    <dbReference type="NCBI Taxonomy" id="1077255"/>
    <lineage>
        <taxon>Bacteria</taxon>
        <taxon>Pseudomonadati</taxon>
        <taxon>Pseudomonadota</taxon>
        <taxon>Gammaproteobacteria</taxon>
        <taxon>Moraxellales</taxon>
        <taxon>Moraxellaceae</taxon>
        <taxon>Agitococcus</taxon>
    </lineage>
</organism>
<comment type="caution">
    <text evidence="5">The sequence shown here is derived from an EMBL/GenBank/DDBJ whole genome shotgun (WGS) entry which is preliminary data.</text>
</comment>
<proteinExistence type="inferred from homology"/>
<dbReference type="GO" id="GO:0009228">
    <property type="term" value="P:thiamine biosynthetic process"/>
    <property type="evidence" value="ECO:0007669"/>
    <property type="project" value="UniProtKB-KW"/>
</dbReference>
<evidence type="ECO:0000313" key="6">
    <source>
        <dbReference type="Proteomes" id="UP000244223"/>
    </source>
</evidence>
<keyword evidence="1 2" id="KW-0784">Thiamine biosynthesis</keyword>
<dbReference type="SUPFAM" id="SSF55326">
    <property type="entry name" value="PurM N-terminal domain-like"/>
    <property type="match status" value="1"/>
</dbReference>
<gene>
    <name evidence="2" type="primary">thiL</name>
    <name evidence="5" type="ORF">C8N29_11834</name>
</gene>
<feature type="binding site" evidence="2">
    <location>
        <position position="214"/>
    </location>
    <ligand>
        <name>ATP</name>
        <dbReference type="ChEBI" id="CHEBI:30616"/>
    </ligand>
</feature>
<keyword evidence="2" id="KW-0067">ATP-binding</keyword>
<comment type="catalytic activity">
    <reaction evidence="2">
        <text>thiamine phosphate + ATP = thiamine diphosphate + ADP</text>
        <dbReference type="Rhea" id="RHEA:15913"/>
        <dbReference type="ChEBI" id="CHEBI:30616"/>
        <dbReference type="ChEBI" id="CHEBI:37575"/>
        <dbReference type="ChEBI" id="CHEBI:58937"/>
        <dbReference type="ChEBI" id="CHEBI:456216"/>
        <dbReference type="EC" id="2.7.4.16"/>
    </reaction>
</comment>
<dbReference type="PIRSF" id="PIRSF005303">
    <property type="entry name" value="Thiam_monoph_kin"/>
    <property type="match status" value="1"/>
</dbReference>
<feature type="binding site" evidence="2">
    <location>
        <position position="145"/>
    </location>
    <ligand>
        <name>ATP</name>
        <dbReference type="ChEBI" id="CHEBI:30616"/>
    </ligand>
</feature>
<dbReference type="PANTHER" id="PTHR30270">
    <property type="entry name" value="THIAMINE-MONOPHOSPHATE KINASE"/>
    <property type="match status" value="1"/>
</dbReference>
<dbReference type="GO" id="GO:0009229">
    <property type="term" value="P:thiamine diphosphate biosynthetic process"/>
    <property type="evidence" value="ECO:0007669"/>
    <property type="project" value="UniProtKB-UniRule"/>
</dbReference>
<keyword evidence="2" id="KW-0460">Magnesium</keyword>
<protein>
    <recommendedName>
        <fullName evidence="2">Thiamine-monophosphate kinase</fullName>
        <shortName evidence="2">TMP kinase</shortName>
        <shortName evidence="2">Thiamine-phosphate kinase</shortName>
        <ecNumber evidence="2">2.7.4.16</ecNumber>
    </recommendedName>
</protein>
<evidence type="ECO:0000256" key="1">
    <source>
        <dbReference type="ARBA" id="ARBA00022977"/>
    </source>
</evidence>
<feature type="binding site" evidence="2">
    <location>
        <position position="46"/>
    </location>
    <ligand>
        <name>Mg(2+)</name>
        <dbReference type="ChEBI" id="CHEBI:18420"/>
        <label>2</label>
    </ligand>
</feature>
<feature type="binding site" evidence="2">
    <location>
        <position position="212"/>
    </location>
    <ligand>
        <name>Mg(2+)</name>
        <dbReference type="ChEBI" id="CHEBI:18420"/>
        <label>3</label>
    </ligand>
</feature>
<dbReference type="InterPro" id="IPR016188">
    <property type="entry name" value="PurM-like_N"/>
</dbReference>
<feature type="binding site" evidence="2">
    <location>
        <position position="74"/>
    </location>
    <ligand>
        <name>Mg(2+)</name>
        <dbReference type="ChEBI" id="CHEBI:18420"/>
        <label>3</label>
    </ligand>
</feature>
<dbReference type="GO" id="GO:0009030">
    <property type="term" value="F:thiamine-phosphate kinase activity"/>
    <property type="evidence" value="ECO:0007669"/>
    <property type="project" value="UniProtKB-UniRule"/>
</dbReference>
<comment type="function">
    <text evidence="2">Catalyzes the ATP-dependent phosphorylation of thiamine-monophosphate (TMP) to form thiamine-pyrophosphate (TPP), the active form of vitamin B1.</text>
</comment>
<feature type="binding site" evidence="2">
    <location>
        <position position="53"/>
    </location>
    <ligand>
        <name>substrate</name>
    </ligand>
</feature>
<dbReference type="EC" id="2.7.4.16" evidence="2"/>
<dbReference type="UniPathway" id="UPA00060">
    <property type="reaction ID" value="UER00142"/>
</dbReference>
<feature type="binding site" evidence="2">
    <location>
        <position position="29"/>
    </location>
    <ligand>
        <name>Mg(2+)</name>
        <dbReference type="ChEBI" id="CHEBI:18420"/>
        <label>4</label>
    </ligand>
</feature>
<evidence type="ECO:0000256" key="2">
    <source>
        <dbReference type="HAMAP-Rule" id="MF_02128"/>
    </source>
</evidence>
<feature type="binding site" evidence="2">
    <location>
        <position position="44"/>
    </location>
    <ligand>
        <name>Mg(2+)</name>
        <dbReference type="ChEBI" id="CHEBI:18420"/>
        <label>4</label>
    </ligand>
</feature>
<evidence type="ECO:0000313" key="5">
    <source>
        <dbReference type="EMBL" id="PTQ87539.1"/>
    </source>
</evidence>
<keyword evidence="2 5" id="KW-0418">Kinase</keyword>
<feature type="binding site" evidence="2">
    <location>
        <position position="74"/>
    </location>
    <ligand>
        <name>Mg(2+)</name>
        <dbReference type="ChEBI" id="CHEBI:18420"/>
        <label>4</label>
    </ligand>
</feature>
<feature type="binding site" evidence="2">
    <location>
        <position position="313"/>
    </location>
    <ligand>
        <name>substrate</name>
    </ligand>
</feature>
<keyword evidence="2" id="KW-0547">Nucleotide-binding</keyword>
<dbReference type="InterPro" id="IPR036921">
    <property type="entry name" value="PurM-like_N_sf"/>
</dbReference>
<keyword evidence="6" id="KW-1185">Reference proteome</keyword>
<feature type="domain" description="PurM-like C-terminal" evidence="4">
    <location>
        <begin position="149"/>
        <end position="298"/>
    </location>
</feature>
<comment type="similarity">
    <text evidence="2">Belongs to the thiamine-monophosphate kinase family.</text>
</comment>
<dbReference type="Gene3D" id="3.30.1330.10">
    <property type="entry name" value="PurM-like, N-terminal domain"/>
    <property type="match status" value="1"/>
</dbReference>
<dbReference type="CDD" id="cd02194">
    <property type="entry name" value="ThiL"/>
    <property type="match status" value="1"/>
</dbReference>
<evidence type="ECO:0000259" key="4">
    <source>
        <dbReference type="Pfam" id="PF02769"/>
    </source>
</evidence>
<feature type="domain" description="PurM-like N-terminal" evidence="3">
    <location>
        <begin position="27"/>
        <end position="137"/>
    </location>
</feature>
<dbReference type="Gene3D" id="3.90.650.10">
    <property type="entry name" value="PurM-like C-terminal domain"/>
    <property type="match status" value="1"/>
</dbReference>